<comment type="similarity">
    <text evidence="2">Belongs to the thiolase-like superfamily. Chalcone/stilbene synthases family.</text>
</comment>
<comment type="pathway">
    <text evidence="2">Lipid metabolism; fatty acid biosynthesis.</text>
</comment>
<feature type="active site" evidence="3">
    <location>
        <position position="373"/>
    </location>
</feature>
<keyword evidence="2" id="KW-0808">Transferase</keyword>
<dbReference type="GO" id="GO:0006633">
    <property type="term" value="P:fatty acid biosynthetic process"/>
    <property type="evidence" value="ECO:0007669"/>
    <property type="project" value="UniProtKB-UniPathway"/>
</dbReference>
<dbReference type="AlphaFoldDB" id="A0A7I8LJV6"/>
<feature type="active site" evidence="3">
    <location>
        <position position="283"/>
    </location>
</feature>
<keyword evidence="4" id="KW-1133">Transmembrane helix</keyword>
<keyword evidence="7" id="KW-1185">Reference proteome</keyword>
<dbReference type="PANTHER" id="PTHR31561">
    <property type="entry name" value="3-KETOACYL-COA SYNTHASE"/>
    <property type="match status" value="1"/>
</dbReference>
<feature type="domain" description="FAE" evidence="5">
    <location>
        <begin position="64"/>
        <end position="341"/>
    </location>
</feature>
<dbReference type="GO" id="GO:0016020">
    <property type="term" value="C:membrane"/>
    <property type="evidence" value="ECO:0007669"/>
    <property type="project" value="InterPro"/>
</dbReference>
<feature type="active site" evidence="3">
    <location>
        <position position="205"/>
    </location>
</feature>
<name>A0A7I8LJV6_SPIIN</name>
<gene>
    <name evidence="6" type="ORF">SI8410_17020644</name>
</gene>
<dbReference type="UniPathway" id="UPA00094"/>
<feature type="transmembrane region" description="Helical" evidence="4">
    <location>
        <begin position="42"/>
        <end position="60"/>
    </location>
</feature>
<reference evidence="6" key="1">
    <citation type="submission" date="2020-02" db="EMBL/GenBank/DDBJ databases">
        <authorList>
            <person name="Scholz U."/>
            <person name="Mascher M."/>
            <person name="Fiebig A."/>
        </authorList>
    </citation>
    <scope>NUCLEOTIDE SEQUENCE</scope>
</reference>
<dbReference type="PIRSF" id="PIRSF036417">
    <property type="entry name" value="3-ktacl-CoA_syn"/>
    <property type="match status" value="1"/>
</dbReference>
<accession>A0A7I8LJV6</accession>
<evidence type="ECO:0000256" key="4">
    <source>
        <dbReference type="SAM" id="Phobius"/>
    </source>
</evidence>
<evidence type="ECO:0000256" key="3">
    <source>
        <dbReference type="PIRSR" id="PIRSR036417-1"/>
    </source>
</evidence>
<organism evidence="6 7">
    <name type="scientific">Spirodela intermedia</name>
    <name type="common">Intermediate duckweed</name>
    <dbReference type="NCBI Taxonomy" id="51605"/>
    <lineage>
        <taxon>Eukaryota</taxon>
        <taxon>Viridiplantae</taxon>
        <taxon>Streptophyta</taxon>
        <taxon>Embryophyta</taxon>
        <taxon>Tracheophyta</taxon>
        <taxon>Spermatophyta</taxon>
        <taxon>Magnoliopsida</taxon>
        <taxon>Liliopsida</taxon>
        <taxon>Araceae</taxon>
        <taxon>Lemnoideae</taxon>
        <taxon>Spirodela</taxon>
    </lineage>
</organism>
<feature type="active site" evidence="3">
    <location>
        <position position="402"/>
    </location>
</feature>
<dbReference type="Gene3D" id="3.40.47.10">
    <property type="match status" value="1"/>
</dbReference>
<keyword evidence="4" id="KW-0812">Transmembrane</keyword>
<keyword evidence="4" id="KW-0472">Membrane</keyword>
<evidence type="ECO:0000313" key="6">
    <source>
        <dbReference type="EMBL" id="CAA7409966.1"/>
    </source>
</evidence>
<evidence type="ECO:0000259" key="5">
    <source>
        <dbReference type="Pfam" id="PF08392"/>
    </source>
</evidence>
<dbReference type="SUPFAM" id="SSF53901">
    <property type="entry name" value="Thiolase-like"/>
    <property type="match status" value="2"/>
</dbReference>
<dbReference type="Proteomes" id="UP000663760">
    <property type="component" value="Chromosome 17"/>
</dbReference>
<evidence type="ECO:0000256" key="1">
    <source>
        <dbReference type="ARBA" id="ARBA00023315"/>
    </source>
</evidence>
<feature type="active site" evidence="3">
    <location>
        <position position="406"/>
    </location>
</feature>
<sequence>MMGILPATTVLVLARTLSLKIASSSFVTSLVEAWEENPLLFVSLSWCSLLLLLLLLLLLFRRYSRRHRVLLLDYACYKPPLERRCTYEVCEYVVLRRRKLSIESQQFTRVVYSKSGLGDETYAPPLIFREDYESHFPSAFQETEEGMFSAVESLLSKTQVLPSQLDVLIVACSMFYPNPSLCSMLVHRFGFQPSIKTFSFSGMGCNAGGIAIDAAAQILRRKPGYALIVTTESTGLNWYFGDERSMIVTNCIFRVGTAAVLLTSDSAKGGAAKMELLRTLRTHHGADDAAYSTAVQKEDDCGNVGVALTKDLVRVDGAALRRHITTLAPPVLPISDLLRYPCAAAVSFIFNHKPQQQPHVPDFMRAFEHICLHPGGRAVVNAVGRLMKLPETVVEPARMTLHWFWNTSSSSIFYELGRPAMDALLRDGLQGLVWRCLKDSPFDPVNPWNDCAFRYPV</sequence>
<evidence type="ECO:0000313" key="7">
    <source>
        <dbReference type="Proteomes" id="UP000663760"/>
    </source>
</evidence>
<protein>
    <recommendedName>
        <fullName evidence="2">3-ketoacyl-CoA synthase</fullName>
        <ecNumber evidence="2">2.3.1.-</ecNumber>
    </recommendedName>
</protein>
<proteinExistence type="inferred from homology"/>
<dbReference type="EMBL" id="LR746280">
    <property type="protein sequence ID" value="CAA7409966.1"/>
    <property type="molecule type" value="Genomic_DNA"/>
</dbReference>
<dbReference type="InterPro" id="IPR016039">
    <property type="entry name" value="Thiolase-like"/>
</dbReference>
<keyword evidence="1 2" id="KW-0012">Acyltransferase</keyword>
<dbReference type="Pfam" id="PF08392">
    <property type="entry name" value="FAE1_CUT1_RppA"/>
    <property type="match status" value="1"/>
</dbReference>
<dbReference type="EC" id="2.3.1.-" evidence="2"/>
<dbReference type="InterPro" id="IPR013601">
    <property type="entry name" value="FAE1_typ3_polyketide_synth"/>
</dbReference>
<dbReference type="InterPro" id="IPR012392">
    <property type="entry name" value="3-ktacl-CoA_syn"/>
</dbReference>
<dbReference type="GO" id="GO:0016747">
    <property type="term" value="F:acyltransferase activity, transferring groups other than amino-acyl groups"/>
    <property type="evidence" value="ECO:0007669"/>
    <property type="project" value="InterPro"/>
</dbReference>
<evidence type="ECO:0000256" key="2">
    <source>
        <dbReference type="PIRNR" id="PIRNR036417"/>
    </source>
</evidence>
<feature type="active site" evidence="3">
    <location>
        <position position="369"/>
    </location>
</feature>
<dbReference type="OrthoDB" id="329835at2759"/>